<keyword evidence="6" id="KW-0934">Plastid</keyword>
<evidence type="ECO:0000313" key="6">
    <source>
        <dbReference type="EMBL" id="ANA10945.1"/>
    </source>
</evidence>
<dbReference type="GO" id="GO:0005829">
    <property type="term" value="C:cytosol"/>
    <property type="evidence" value="ECO:0007669"/>
    <property type="project" value="TreeGrafter"/>
</dbReference>
<evidence type="ECO:0000256" key="5">
    <source>
        <dbReference type="ARBA" id="ARBA00022917"/>
    </source>
</evidence>
<accession>A0A1W5L9P1</accession>
<dbReference type="GO" id="GO:0003743">
    <property type="term" value="F:translation initiation factor activity"/>
    <property type="evidence" value="ECO:0007669"/>
    <property type="project" value="UniProtKB-KW"/>
</dbReference>
<comment type="similarity">
    <text evidence="2">Belongs to the IF-1 family.</text>
</comment>
<dbReference type="RefSeq" id="YP_009363341.1">
    <property type="nucleotide sequence ID" value="NC_034640.1"/>
</dbReference>
<keyword evidence="5" id="KW-0648">Protein biosynthesis</keyword>
<organism evidence="6">
    <name type="scientific">Androsace paxiana</name>
    <dbReference type="NCBI Taxonomy" id="170919"/>
    <lineage>
        <taxon>Eukaryota</taxon>
        <taxon>Viridiplantae</taxon>
        <taxon>Streptophyta</taxon>
        <taxon>Embryophyta</taxon>
        <taxon>Tracheophyta</taxon>
        <taxon>Spermatophyta</taxon>
        <taxon>Magnoliopsida</taxon>
        <taxon>eudicotyledons</taxon>
        <taxon>Gunneridae</taxon>
        <taxon>Pentapetalae</taxon>
        <taxon>asterids</taxon>
        <taxon>Ericales</taxon>
        <taxon>Primulaceae</taxon>
        <taxon>Androsace</taxon>
    </lineage>
</organism>
<evidence type="ECO:0000256" key="2">
    <source>
        <dbReference type="ARBA" id="ARBA00010939"/>
    </source>
</evidence>
<geneLocation type="chloroplast" evidence="6"/>
<name>A0A1W5L9P1_9ERIC</name>
<dbReference type="InterPro" id="IPR004368">
    <property type="entry name" value="TIF_IF1"/>
</dbReference>
<evidence type="ECO:0000256" key="3">
    <source>
        <dbReference type="ARBA" id="ARBA00011599"/>
    </source>
</evidence>
<sequence length="55" mass="6239">MKELKWIHEDLITESLPNGMLRVHLDNEGLIIGYVSGKLRRHFIGILPAGWGQSV</sequence>
<dbReference type="SUPFAM" id="SSF50249">
    <property type="entry name" value="Nucleic acid-binding proteins"/>
    <property type="match status" value="1"/>
</dbReference>
<gene>
    <name evidence="6" type="primary">infA</name>
</gene>
<comment type="function">
    <text evidence="1">One of the essential components for the initiation of protein synthesis. Stabilizes the binding of IF-2 and IF-3 on the 30S subunit to which N-formylmethionyl-tRNA(fMet) subsequently binds. Helps modulate mRNA selection, yielding the 30S pre-initiation complex (PIC). Upon addition of the 50S ribosomal subunit IF-1, IF-2 and IF-3 are released leaving the mature 70S translation initiation complex.</text>
</comment>
<keyword evidence="6" id="KW-0150">Chloroplast</keyword>
<protein>
    <submittedName>
        <fullName evidence="6">Translational initiation factor 1</fullName>
    </submittedName>
</protein>
<dbReference type="PANTHER" id="PTHR33370">
    <property type="entry name" value="TRANSLATION INITIATION FACTOR IF-1, CHLOROPLASTIC"/>
    <property type="match status" value="1"/>
</dbReference>
<dbReference type="GO" id="GO:0043022">
    <property type="term" value="F:ribosome binding"/>
    <property type="evidence" value="ECO:0007669"/>
    <property type="project" value="TreeGrafter"/>
</dbReference>
<proteinExistence type="inferred from homology"/>
<dbReference type="InterPro" id="IPR012340">
    <property type="entry name" value="NA-bd_OB-fold"/>
</dbReference>
<dbReference type="Gene3D" id="2.40.50.140">
    <property type="entry name" value="Nucleic acid-binding proteins"/>
    <property type="match status" value="1"/>
</dbReference>
<evidence type="ECO:0000256" key="4">
    <source>
        <dbReference type="ARBA" id="ARBA00022540"/>
    </source>
</evidence>
<keyword evidence="4 6" id="KW-0396">Initiation factor</keyword>
<dbReference type="PANTHER" id="PTHR33370:SF1">
    <property type="entry name" value="TRANSLATION INITIATION FACTOR IF-1, CHLOROPLASTIC"/>
    <property type="match status" value="1"/>
</dbReference>
<reference evidence="6" key="1">
    <citation type="submission" date="2016-01" db="EMBL/GenBank/DDBJ databases">
        <title>Complete plastom sequence of Androsace paxiana.</title>
        <authorList>
            <person name="Liu J.T."/>
        </authorList>
    </citation>
    <scope>NUCLEOTIDE SEQUENCE</scope>
</reference>
<dbReference type="AlphaFoldDB" id="A0A1W5L9P1"/>
<comment type="subunit">
    <text evidence="3">Component of the 30S ribosomal translation pre-initiation complex which assembles on the 30S ribosome in the order IF-2 and IF-3, IF-1 and N-formylmethionyl-tRNA(fMet); mRNA recruitment can occur at any time during PIC assembly.</text>
</comment>
<evidence type="ECO:0000256" key="1">
    <source>
        <dbReference type="ARBA" id="ARBA00003935"/>
    </source>
</evidence>
<dbReference type="EMBL" id="KU513437">
    <property type="protein sequence ID" value="ANA10945.1"/>
    <property type="molecule type" value="Genomic_DNA"/>
</dbReference>
<dbReference type="GeneID" id="32878978"/>